<reference evidence="3" key="5">
    <citation type="submission" date="2018-04" db="UniProtKB">
        <authorList>
            <consortium name="EnsemblFungi"/>
        </authorList>
    </citation>
    <scope>IDENTIFICATION</scope>
    <source>
        <strain evidence="3">R3-111a-1</strain>
    </source>
</reference>
<feature type="region of interest" description="Disordered" evidence="1">
    <location>
        <begin position="1"/>
        <end position="25"/>
    </location>
</feature>
<dbReference type="VEuPathDB" id="FungiDB:GGTG_05015"/>
<dbReference type="OrthoDB" id="10416306at2759"/>
<gene>
    <name evidence="3" type="primary">20345473</name>
    <name evidence="2" type="ORF">GGTG_05015</name>
</gene>
<dbReference type="Proteomes" id="UP000006039">
    <property type="component" value="Unassembled WGS sequence"/>
</dbReference>
<dbReference type="RefSeq" id="XP_009221078.1">
    <property type="nucleotide sequence ID" value="XM_009222814.1"/>
</dbReference>
<reference evidence="2" key="3">
    <citation type="submission" date="2010-09" db="EMBL/GenBank/DDBJ databases">
        <title>Annotation of Gaeumannomyces graminis var. tritici R3-111a-1.</title>
        <authorList>
            <consortium name="The Broad Institute Genome Sequencing Platform"/>
            <person name="Ma L.-J."/>
            <person name="Dead R."/>
            <person name="Young S.K."/>
            <person name="Zeng Q."/>
            <person name="Gargeya S."/>
            <person name="Fitzgerald M."/>
            <person name="Haas B."/>
            <person name="Abouelleil A."/>
            <person name="Alvarado L."/>
            <person name="Arachchi H.M."/>
            <person name="Berlin A."/>
            <person name="Brown A."/>
            <person name="Chapman S.B."/>
            <person name="Chen Z."/>
            <person name="Dunbar C."/>
            <person name="Freedman E."/>
            <person name="Gearin G."/>
            <person name="Gellesch M."/>
            <person name="Goldberg J."/>
            <person name="Griggs A."/>
            <person name="Gujja S."/>
            <person name="Heiman D."/>
            <person name="Howarth C."/>
            <person name="Larson L."/>
            <person name="Lui A."/>
            <person name="MacDonald P.J.P."/>
            <person name="Mehta T."/>
            <person name="Montmayeur A."/>
            <person name="Murphy C."/>
            <person name="Neiman D."/>
            <person name="Pearson M."/>
            <person name="Priest M."/>
            <person name="Roberts A."/>
            <person name="Saif S."/>
            <person name="Shea T."/>
            <person name="Shenoy N."/>
            <person name="Sisk P."/>
            <person name="Stolte C."/>
            <person name="Sykes S."/>
            <person name="Yandava C."/>
            <person name="Wortman J."/>
            <person name="Nusbaum C."/>
            <person name="Birren B."/>
        </authorList>
    </citation>
    <scope>NUCLEOTIDE SEQUENCE</scope>
    <source>
        <strain evidence="2">R3-111a-1</strain>
    </source>
</reference>
<sequence>MAGRASTPSDTNSTGSESWSMVDGGEPIEHTTAFHAVRFPQQTRVLDFDHSAPTETCGQMAAAISRRHNIMMPFGGDGCCDIPSPAVPSDSARAQACSSESDKSSSDYATSGALLSPLVANASSGGNRPRSHSNPPRPDSESPGAVSKRMFLQELGRRGVAFSEPNPSF</sequence>
<keyword evidence="4" id="KW-1185">Reference proteome</keyword>
<accession>J3NUQ9</accession>
<protein>
    <submittedName>
        <fullName evidence="2 3">Uncharacterized protein</fullName>
    </submittedName>
</protein>
<organism evidence="2">
    <name type="scientific">Gaeumannomyces tritici (strain R3-111a-1)</name>
    <name type="common">Wheat and barley take-all root rot fungus</name>
    <name type="synonym">Gaeumannomyces graminis var. tritici</name>
    <dbReference type="NCBI Taxonomy" id="644352"/>
    <lineage>
        <taxon>Eukaryota</taxon>
        <taxon>Fungi</taxon>
        <taxon>Dikarya</taxon>
        <taxon>Ascomycota</taxon>
        <taxon>Pezizomycotina</taxon>
        <taxon>Sordariomycetes</taxon>
        <taxon>Sordariomycetidae</taxon>
        <taxon>Magnaporthales</taxon>
        <taxon>Magnaporthaceae</taxon>
        <taxon>Gaeumannomyces</taxon>
    </lineage>
</organism>
<dbReference type="GeneID" id="20345473"/>
<feature type="compositionally biased region" description="Polar residues" evidence="1">
    <location>
        <begin position="1"/>
        <end position="19"/>
    </location>
</feature>
<evidence type="ECO:0000313" key="3">
    <source>
        <dbReference type="EnsemblFungi" id="EJT79933"/>
    </source>
</evidence>
<dbReference type="AlphaFoldDB" id="J3NUQ9"/>
<evidence type="ECO:0000256" key="1">
    <source>
        <dbReference type="SAM" id="MobiDB-lite"/>
    </source>
</evidence>
<dbReference type="eggNOG" id="ENOG502RN4U">
    <property type="taxonomic scope" value="Eukaryota"/>
</dbReference>
<proteinExistence type="predicted"/>
<dbReference type="HOGENOM" id="CLU_1586825_0_0_1"/>
<dbReference type="EnsemblFungi" id="EJT79933">
    <property type="protein sequence ID" value="EJT79933"/>
    <property type="gene ID" value="GGTG_05015"/>
</dbReference>
<feature type="region of interest" description="Disordered" evidence="1">
    <location>
        <begin position="77"/>
        <end position="150"/>
    </location>
</feature>
<dbReference type="EMBL" id="GL385396">
    <property type="protein sequence ID" value="EJT79933.1"/>
    <property type="molecule type" value="Genomic_DNA"/>
</dbReference>
<reference evidence="4" key="1">
    <citation type="submission" date="2010-07" db="EMBL/GenBank/DDBJ databases">
        <title>The genome sequence of Gaeumannomyces graminis var. tritici strain R3-111a-1.</title>
        <authorList>
            <consortium name="The Broad Institute Genome Sequencing Platform"/>
            <person name="Ma L.-J."/>
            <person name="Dead R."/>
            <person name="Young S."/>
            <person name="Zeng Q."/>
            <person name="Koehrsen M."/>
            <person name="Alvarado L."/>
            <person name="Berlin A."/>
            <person name="Chapman S.B."/>
            <person name="Chen Z."/>
            <person name="Freedman E."/>
            <person name="Gellesch M."/>
            <person name="Goldberg J."/>
            <person name="Griggs A."/>
            <person name="Gujja S."/>
            <person name="Heilman E.R."/>
            <person name="Heiman D."/>
            <person name="Hepburn T."/>
            <person name="Howarth C."/>
            <person name="Jen D."/>
            <person name="Larson L."/>
            <person name="Mehta T."/>
            <person name="Neiman D."/>
            <person name="Pearson M."/>
            <person name="Roberts A."/>
            <person name="Saif S."/>
            <person name="Shea T."/>
            <person name="Shenoy N."/>
            <person name="Sisk P."/>
            <person name="Stolte C."/>
            <person name="Sykes S."/>
            <person name="Walk T."/>
            <person name="White J."/>
            <person name="Yandava C."/>
            <person name="Haas B."/>
            <person name="Nusbaum C."/>
            <person name="Birren B."/>
        </authorList>
    </citation>
    <scope>NUCLEOTIDE SEQUENCE [LARGE SCALE GENOMIC DNA]</scope>
    <source>
        <strain evidence="4">R3-111a-1</strain>
    </source>
</reference>
<evidence type="ECO:0000313" key="2">
    <source>
        <dbReference type="EMBL" id="EJT79933.1"/>
    </source>
</evidence>
<reference evidence="3" key="4">
    <citation type="journal article" date="2015" name="G3 (Bethesda)">
        <title>Genome sequences of three phytopathogenic species of the Magnaporthaceae family of fungi.</title>
        <authorList>
            <person name="Okagaki L.H."/>
            <person name="Nunes C.C."/>
            <person name="Sailsbery J."/>
            <person name="Clay B."/>
            <person name="Brown D."/>
            <person name="John T."/>
            <person name="Oh Y."/>
            <person name="Young N."/>
            <person name="Fitzgerald M."/>
            <person name="Haas B.J."/>
            <person name="Zeng Q."/>
            <person name="Young S."/>
            <person name="Adiconis X."/>
            <person name="Fan L."/>
            <person name="Levin J.Z."/>
            <person name="Mitchell T.K."/>
            <person name="Okubara P.A."/>
            <person name="Farman M.L."/>
            <person name="Kohn L.M."/>
            <person name="Birren B."/>
            <person name="Ma L.-J."/>
            <person name="Dean R.A."/>
        </authorList>
    </citation>
    <scope>NUCLEOTIDE SEQUENCE</scope>
    <source>
        <strain evidence="3">R3-111a-1</strain>
    </source>
</reference>
<evidence type="ECO:0000313" key="4">
    <source>
        <dbReference type="Proteomes" id="UP000006039"/>
    </source>
</evidence>
<name>J3NUQ9_GAET3</name>
<reference evidence="2" key="2">
    <citation type="submission" date="2010-07" db="EMBL/GenBank/DDBJ databases">
        <authorList>
            <consortium name="The Broad Institute Genome Sequencing Platform"/>
            <consortium name="Broad Institute Genome Sequencing Center for Infectious Disease"/>
            <person name="Ma L.-J."/>
            <person name="Dead R."/>
            <person name="Young S."/>
            <person name="Zeng Q."/>
            <person name="Koehrsen M."/>
            <person name="Alvarado L."/>
            <person name="Berlin A."/>
            <person name="Chapman S.B."/>
            <person name="Chen Z."/>
            <person name="Freedman E."/>
            <person name="Gellesch M."/>
            <person name="Goldberg J."/>
            <person name="Griggs A."/>
            <person name="Gujja S."/>
            <person name="Heilman E.R."/>
            <person name="Heiman D."/>
            <person name="Hepburn T."/>
            <person name="Howarth C."/>
            <person name="Jen D."/>
            <person name="Larson L."/>
            <person name="Mehta T."/>
            <person name="Neiman D."/>
            <person name="Pearson M."/>
            <person name="Roberts A."/>
            <person name="Saif S."/>
            <person name="Shea T."/>
            <person name="Shenoy N."/>
            <person name="Sisk P."/>
            <person name="Stolte C."/>
            <person name="Sykes S."/>
            <person name="Walk T."/>
            <person name="White J."/>
            <person name="Yandava C."/>
            <person name="Haas B."/>
            <person name="Nusbaum C."/>
            <person name="Birren B."/>
        </authorList>
    </citation>
    <scope>NUCLEOTIDE SEQUENCE</scope>
    <source>
        <strain evidence="2">R3-111a-1</strain>
    </source>
</reference>